<protein>
    <submittedName>
        <fullName evidence="4">Phospholipase/carboxylesterase</fullName>
    </submittedName>
</protein>
<dbReference type="PANTHER" id="PTHR10655:SF17">
    <property type="entry name" value="LYSOPHOSPHOLIPASE-LIKE PROTEIN 1"/>
    <property type="match status" value="1"/>
</dbReference>
<sequence length="233" mass="25475">MTAQSTPRAESASRLRDEFTVRWSRPEGERTGHLLVVLHGYGADENDLFSLCREVPERITVASLRAPLGLPTGGYAWFPLTEGLDTDPALLRRVIEATHAWVDEVREEFESVSLLGFSQGMAVATSLLRRDPAGFACTVALSGFVVDPQAQVPQLAGAFRPDGEVAAAKPKVFWGRDQDDPVIPEELVAQSHAWLNENVDLMKIVYTGTGHGIGPQEIGHIVEYLDQFVPGRG</sequence>
<comment type="caution">
    <text evidence="4">The sequence shown here is derived from an EMBL/GenBank/DDBJ whole genome shotgun (WGS) entry which is preliminary data.</text>
</comment>
<dbReference type="EMBL" id="JACHNA010000001">
    <property type="protein sequence ID" value="MBB4734677.1"/>
    <property type="molecule type" value="Genomic_DNA"/>
</dbReference>
<keyword evidence="5" id="KW-1185">Reference proteome</keyword>
<dbReference type="InterPro" id="IPR050565">
    <property type="entry name" value="LYPA1-2/EST-like"/>
</dbReference>
<proteinExistence type="inferred from homology"/>
<comment type="similarity">
    <text evidence="1">Belongs to the AB hydrolase superfamily. AB hydrolase 2 family.</text>
</comment>
<feature type="domain" description="Phospholipase/carboxylesterase/thioesterase" evidence="3">
    <location>
        <begin position="31"/>
        <end position="226"/>
    </location>
</feature>
<dbReference type="RefSeq" id="WP_184240817.1">
    <property type="nucleotide sequence ID" value="NZ_JACHNA010000001.1"/>
</dbReference>
<name>A0A7W7GM75_9MICC</name>
<evidence type="ECO:0000256" key="1">
    <source>
        <dbReference type="ARBA" id="ARBA00006499"/>
    </source>
</evidence>
<evidence type="ECO:0000313" key="5">
    <source>
        <dbReference type="Proteomes" id="UP000540191"/>
    </source>
</evidence>
<dbReference type="Pfam" id="PF02230">
    <property type="entry name" value="Abhydrolase_2"/>
    <property type="match status" value="1"/>
</dbReference>
<dbReference type="InterPro" id="IPR003140">
    <property type="entry name" value="PLipase/COase/thioEstase"/>
</dbReference>
<evidence type="ECO:0000259" key="3">
    <source>
        <dbReference type="Pfam" id="PF02230"/>
    </source>
</evidence>
<organism evidence="4 5">
    <name type="scientific">Micrococcus cohnii</name>
    <dbReference type="NCBI Taxonomy" id="993416"/>
    <lineage>
        <taxon>Bacteria</taxon>
        <taxon>Bacillati</taxon>
        <taxon>Actinomycetota</taxon>
        <taxon>Actinomycetes</taxon>
        <taxon>Micrococcales</taxon>
        <taxon>Micrococcaceae</taxon>
        <taxon>Micrococcus</taxon>
    </lineage>
</organism>
<dbReference type="AlphaFoldDB" id="A0A7W7GM75"/>
<evidence type="ECO:0000313" key="4">
    <source>
        <dbReference type="EMBL" id="MBB4734677.1"/>
    </source>
</evidence>
<dbReference type="Proteomes" id="UP000540191">
    <property type="component" value="Unassembled WGS sequence"/>
</dbReference>
<reference evidence="4 5" key="1">
    <citation type="submission" date="2020-08" db="EMBL/GenBank/DDBJ databases">
        <title>Sequencing the genomes of 1000 actinobacteria strains.</title>
        <authorList>
            <person name="Klenk H.-P."/>
        </authorList>
    </citation>
    <scope>NUCLEOTIDE SEQUENCE [LARGE SCALE GENOMIC DNA]</scope>
    <source>
        <strain evidence="4 5">DSM 23974</strain>
    </source>
</reference>
<dbReference type="Gene3D" id="3.40.50.1820">
    <property type="entry name" value="alpha/beta hydrolase"/>
    <property type="match status" value="1"/>
</dbReference>
<dbReference type="InterPro" id="IPR029058">
    <property type="entry name" value="AB_hydrolase_fold"/>
</dbReference>
<keyword evidence="2" id="KW-0378">Hydrolase</keyword>
<accession>A0A7W7GM75</accession>
<dbReference type="SUPFAM" id="SSF53474">
    <property type="entry name" value="alpha/beta-Hydrolases"/>
    <property type="match status" value="1"/>
</dbReference>
<dbReference type="PANTHER" id="PTHR10655">
    <property type="entry name" value="LYSOPHOSPHOLIPASE-RELATED"/>
    <property type="match status" value="1"/>
</dbReference>
<dbReference type="GO" id="GO:0016787">
    <property type="term" value="F:hydrolase activity"/>
    <property type="evidence" value="ECO:0007669"/>
    <property type="project" value="UniProtKB-KW"/>
</dbReference>
<gene>
    <name evidence="4" type="ORF">HDA30_000185</name>
</gene>
<evidence type="ECO:0000256" key="2">
    <source>
        <dbReference type="ARBA" id="ARBA00022801"/>
    </source>
</evidence>